<dbReference type="InterPro" id="IPR005225">
    <property type="entry name" value="Small_GTP-bd"/>
</dbReference>
<keyword evidence="3" id="KW-1185">Reference proteome</keyword>
<dbReference type="PROSITE" id="PS51419">
    <property type="entry name" value="RAB"/>
    <property type="match status" value="1"/>
</dbReference>
<evidence type="ECO:0000256" key="1">
    <source>
        <dbReference type="ARBA" id="ARBA00022741"/>
    </source>
</evidence>
<dbReference type="NCBIfam" id="TIGR00231">
    <property type="entry name" value="small_GTP"/>
    <property type="match status" value="1"/>
</dbReference>
<dbReference type="InterPro" id="IPR027417">
    <property type="entry name" value="P-loop_NTPase"/>
</dbReference>
<organism evidence="2 3">
    <name type="scientific">Stentor coeruleus</name>
    <dbReference type="NCBI Taxonomy" id="5963"/>
    <lineage>
        <taxon>Eukaryota</taxon>
        <taxon>Sar</taxon>
        <taxon>Alveolata</taxon>
        <taxon>Ciliophora</taxon>
        <taxon>Postciliodesmatophora</taxon>
        <taxon>Heterotrichea</taxon>
        <taxon>Heterotrichida</taxon>
        <taxon>Stentoridae</taxon>
        <taxon>Stentor</taxon>
    </lineage>
</organism>
<dbReference type="Pfam" id="PF00071">
    <property type="entry name" value="Ras"/>
    <property type="match status" value="1"/>
</dbReference>
<dbReference type="PRINTS" id="PR00449">
    <property type="entry name" value="RASTRNSFRMNG"/>
</dbReference>
<gene>
    <name evidence="2" type="ORF">SteCoe_16863</name>
</gene>
<accession>A0A1R2C0B3</accession>
<sequence>MSETDIINFHVTIIGDSGSGKTSIVSRYITNSFPQAQEPTIGLSSFCKMIQSHNKIYRLNIWDAGGNPRSSLNLINNCKLADAFIIACDINSSNPVKSVETWYDIINQNAKKIIIKSSIRDVYLPIIIFINKIDLDSCENHKNIAMIEAFADGKIIPVVKGSALNGCNVEILFEKLFNMLVNASSLKKDKSITLSNNNHTMKLLKSSKKKQKCC</sequence>
<evidence type="ECO:0000313" key="3">
    <source>
        <dbReference type="Proteomes" id="UP000187209"/>
    </source>
</evidence>
<dbReference type="CDD" id="cd00154">
    <property type="entry name" value="Rab"/>
    <property type="match status" value="1"/>
</dbReference>
<dbReference type="Proteomes" id="UP000187209">
    <property type="component" value="Unassembled WGS sequence"/>
</dbReference>
<name>A0A1R2C0B3_9CILI</name>
<dbReference type="SUPFAM" id="SSF52540">
    <property type="entry name" value="P-loop containing nucleoside triphosphate hydrolases"/>
    <property type="match status" value="1"/>
</dbReference>
<evidence type="ECO:0000313" key="2">
    <source>
        <dbReference type="EMBL" id="OMJ82454.1"/>
    </source>
</evidence>
<dbReference type="GO" id="GO:0005525">
    <property type="term" value="F:GTP binding"/>
    <property type="evidence" value="ECO:0007669"/>
    <property type="project" value="InterPro"/>
</dbReference>
<dbReference type="AlphaFoldDB" id="A0A1R2C0B3"/>
<dbReference type="GO" id="GO:0003924">
    <property type="term" value="F:GTPase activity"/>
    <property type="evidence" value="ECO:0007669"/>
    <property type="project" value="InterPro"/>
</dbReference>
<proteinExistence type="predicted"/>
<dbReference type="Gene3D" id="3.40.50.300">
    <property type="entry name" value="P-loop containing nucleotide triphosphate hydrolases"/>
    <property type="match status" value="1"/>
</dbReference>
<keyword evidence="1" id="KW-0547">Nucleotide-binding</keyword>
<dbReference type="SMART" id="SM00175">
    <property type="entry name" value="RAB"/>
    <property type="match status" value="1"/>
</dbReference>
<dbReference type="PANTHER" id="PTHR47978">
    <property type="match status" value="1"/>
</dbReference>
<comment type="caution">
    <text evidence="2">The sequence shown here is derived from an EMBL/GenBank/DDBJ whole genome shotgun (WGS) entry which is preliminary data.</text>
</comment>
<dbReference type="EMBL" id="MPUH01000340">
    <property type="protein sequence ID" value="OMJ82454.1"/>
    <property type="molecule type" value="Genomic_DNA"/>
</dbReference>
<dbReference type="SMART" id="SM00174">
    <property type="entry name" value="RHO"/>
    <property type="match status" value="1"/>
</dbReference>
<reference evidence="2 3" key="1">
    <citation type="submission" date="2016-11" db="EMBL/GenBank/DDBJ databases">
        <title>The macronuclear genome of Stentor coeruleus: a giant cell with tiny introns.</title>
        <authorList>
            <person name="Slabodnick M."/>
            <person name="Ruby J.G."/>
            <person name="Reiff S.B."/>
            <person name="Swart E.C."/>
            <person name="Gosai S."/>
            <person name="Prabakaran S."/>
            <person name="Witkowska E."/>
            <person name="Larue G.E."/>
            <person name="Fisher S."/>
            <person name="Freeman R.M."/>
            <person name="Gunawardena J."/>
            <person name="Chu W."/>
            <person name="Stover N.A."/>
            <person name="Gregory B.D."/>
            <person name="Nowacki M."/>
            <person name="Derisi J."/>
            <person name="Roy S.W."/>
            <person name="Marshall W.F."/>
            <person name="Sood P."/>
        </authorList>
    </citation>
    <scope>NUCLEOTIDE SEQUENCE [LARGE SCALE GENOMIC DNA]</scope>
    <source>
        <strain evidence="2">WM001</strain>
    </source>
</reference>
<dbReference type="SMART" id="SM00173">
    <property type="entry name" value="RAS"/>
    <property type="match status" value="1"/>
</dbReference>
<dbReference type="InterPro" id="IPR001806">
    <property type="entry name" value="Small_GTPase"/>
</dbReference>
<protein>
    <submittedName>
        <fullName evidence="2">Uncharacterized protein</fullName>
    </submittedName>
</protein>